<evidence type="ECO:0000256" key="2">
    <source>
        <dbReference type="ARBA" id="ARBA00004804"/>
    </source>
</evidence>
<evidence type="ECO:0000256" key="6">
    <source>
        <dbReference type="ARBA" id="ARBA00014308"/>
    </source>
</evidence>
<comment type="subunit">
    <text evidence="4">Homodimer.</text>
</comment>
<organism evidence="15 16">
    <name type="scientific">Effrenium voratum</name>
    <dbReference type="NCBI Taxonomy" id="2562239"/>
    <lineage>
        <taxon>Eukaryota</taxon>
        <taxon>Sar</taxon>
        <taxon>Alveolata</taxon>
        <taxon>Dinophyceae</taxon>
        <taxon>Suessiales</taxon>
        <taxon>Symbiodiniaceae</taxon>
        <taxon>Effrenium</taxon>
    </lineage>
</organism>
<comment type="caution">
    <text evidence="15">The sequence shown here is derived from an EMBL/GenBank/DDBJ whole genome shotgun (WGS) entry which is preliminary data.</text>
</comment>
<dbReference type="CDD" id="cd00717">
    <property type="entry name" value="URO-D"/>
    <property type="match status" value="1"/>
</dbReference>
<comment type="catalytic activity">
    <reaction evidence="12">
        <text>uroporphyrinogen I + 4 H(+) = coproporphyrinogen I + 4 CO2</text>
        <dbReference type="Rhea" id="RHEA:31239"/>
        <dbReference type="ChEBI" id="CHEBI:15378"/>
        <dbReference type="ChEBI" id="CHEBI:16526"/>
        <dbReference type="ChEBI" id="CHEBI:62626"/>
        <dbReference type="ChEBI" id="CHEBI:62631"/>
    </reaction>
    <physiologicalReaction direction="left-to-right" evidence="12">
        <dbReference type="Rhea" id="RHEA:31240"/>
    </physiologicalReaction>
</comment>
<reference evidence="15" key="1">
    <citation type="submission" date="2023-08" db="EMBL/GenBank/DDBJ databases">
        <authorList>
            <person name="Chen Y."/>
            <person name="Shah S."/>
            <person name="Dougan E. K."/>
            <person name="Thang M."/>
            <person name="Chan C."/>
        </authorList>
    </citation>
    <scope>NUCLEOTIDE SEQUENCE</scope>
</reference>
<evidence type="ECO:0000256" key="3">
    <source>
        <dbReference type="ARBA" id="ARBA00009935"/>
    </source>
</evidence>
<keyword evidence="8" id="KW-0210">Decarboxylase</keyword>
<dbReference type="InterPro" id="IPR006361">
    <property type="entry name" value="Uroporphyrinogen_deCO2ase_HemE"/>
</dbReference>
<evidence type="ECO:0000256" key="12">
    <source>
        <dbReference type="ARBA" id="ARBA00047341"/>
    </source>
</evidence>
<dbReference type="GO" id="GO:0005829">
    <property type="term" value="C:cytosol"/>
    <property type="evidence" value="ECO:0007669"/>
    <property type="project" value="UniProtKB-SubCell"/>
</dbReference>
<evidence type="ECO:0000256" key="13">
    <source>
        <dbReference type="ARBA" id="ARBA00048411"/>
    </source>
</evidence>
<dbReference type="EC" id="4.1.1.37" evidence="5"/>
<evidence type="ECO:0000256" key="4">
    <source>
        <dbReference type="ARBA" id="ARBA00011738"/>
    </source>
</evidence>
<dbReference type="EMBL" id="CAUJNA010000620">
    <property type="protein sequence ID" value="CAJ1379335.1"/>
    <property type="molecule type" value="Genomic_DNA"/>
</dbReference>
<dbReference type="GO" id="GO:0006783">
    <property type="term" value="P:heme biosynthetic process"/>
    <property type="evidence" value="ECO:0007669"/>
    <property type="project" value="TreeGrafter"/>
</dbReference>
<dbReference type="NCBIfam" id="TIGR01464">
    <property type="entry name" value="hemE"/>
    <property type="match status" value="1"/>
</dbReference>
<dbReference type="InterPro" id="IPR000257">
    <property type="entry name" value="Uroporphyrinogen_deCOase"/>
</dbReference>
<gene>
    <name evidence="15" type="ORF">EVOR1521_LOCUS7603</name>
</gene>
<dbReference type="PANTHER" id="PTHR21091:SF169">
    <property type="entry name" value="UROPORPHYRINOGEN DECARBOXYLASE"/>
    <property type="match status" value="1"/>
</dbReference>
<feature type="domain" description="Uroporphyrinogen decarboxylase (URO-D)" evidence="14">
    <location>
        <begin position="119"/>
        <end position="135"/>
    </location>
</feature>
<dbReference type="SUPFAM" id="SSF51726">
    <property type="entry name" value="UROD/MetE-like"/>
    <property type="match status" value="1"/>
</dbReference>
<dbReference type="Pfam" id="PF01208">
    <property type="entry name" value="URO-D"/>
    <property type="match status" value="1"/>
</dbReference>
<dbReference type="AlphaFoldDB" id="A0AA36MNI9"/>
<evidence type="ECO:0000256" key="11">
    <source>
        <dbReference type="ARBA" id="ARBA00045708"/>
    </source>
</evidence>
<proteinExistence type="inferred from homology"/>
<keyword evidence="16" id="KW-1185">Reference proteome</keyword>
<sequence length="332" mass="37241">MMRQAGRYLPEYLELLSQTDFFTVCKTPALACEITLQPYRRYPSLDSLIIFSDILVIPVAMGMDCRMEPKVGPQFDFALETPEDMEKLNLTPDVEATLSYVFDGIYWTRTQVKNEVPVIGFSGAPWTLMGYMVEGGAVRSFDRAKKWLYLYPEASRKLLAALRDIVVEYLVGQFDSGAPLLTVFDTNCGEIPPRLYEEFCVPDLKYIATEVKKRRPGALVSVFPKDGEMAVFEDSDFDVVGVSWTSSPAEARRSCPSKTLQGNLDPHLLYADPDQIRERTVQMVKEFGVPKYICNLGHGMVPTHPVEGPKAFMEGVDSVSCEDAPAPSQEEK</sequence>
<dbReference type="Proteomes" id="UP001178507">
    <property type="component" value="Unassembled WGS sequence"/>
</dbReference>
<keyword evidence="10" id="KW-0627">Porphyrin biosynthesis</keyword>
<dbReference type="FunFam" id="3.20.20.210:FF:000008">
    <property type="entry name" value="Uroporphyrinogen decarboxylase"/>
    <property type="match status" value="1"/>
</dbReference>
<comment type="similarity">
    <text evidence="3">Belongs to the uroporphyrinogen decarboxylase family.</text>
</comment>
<evidence type="ECO:0000256" key="8">
    <source>
        <dbReference type="ARBA" id="ARBA00022793"/>
    </source>
</evidence>
<accession>A0AA36MNI9</accession>
<comment type="pathway">
    <text evidence="2">Porphyrin-containing compound metabolism; protoporphyrin-IX biosynthesis; coproporphyrinogen-III from 5-aminolevulinate: step 4/4.</text>
</comment>
<name>A0AA36MNI9_9DINO</name>
<evidence type="ECO:0000313" key="16">
    <source>
        <dbReference type="Proteomes" id="UP001178507"/>
    </source>
</evidence>
<dbReference type="PANTHER" id="PTHR21091">
    <property type="entry name" value="METHYLTETRAHYDROFOLATE:HOMOCYSTEINE METHYLTRANSFERASE RELATED"/>
    <property type="match status" value="1"/>
</dbReference>
<evidence type="ECO:0000313" key="15">
    <source>
        <dbReference type="EMBL" id="CAJ1379335.1"/>
    </source>
</evidence>
<dbReference type="GO" id="GO:0004853">
    <property type="term" value="F:uroporphyrinogen decarboxylase activity"/>
    <property type="evidence" value="ECO:0007669"/>
    <property type="project" value="UniProtKB-EC"/>
</dbReference>
<evidence type="ECO:0000256" key="1">
    <source>
        <dbReference type="ARBA" id="ARBA00004514"/>
    </source>
</evidence>
<dbReference type="InterPro" id="IPR038071">
    <property type="entry name" value="UROD/MetE-like_sf"/>
</dbReference>
<comment type="subcellular location">
    <subcellularLocation>
        <location evidence="1">Cytoplasm</location>
        <location evidence="1">Cytosol</location>
    </subcellularLocation>
</comment>
<keyword evidence="9" id="KW-0456">Lyase</keyword>
<evidence type="ECO:0000256" key="9">
    <source>
        <dbReference type="ARBA" id="ARBA00023239"/>
    </source>
</evidence>
<dbReference type="Gene3D" id="3.20.20.210">
    <property type="match status" value="1"/>
</dbReference>
<protein>
    <recommendedName>
        <fullName evidence="6">Uroporphyrinogen decarboxylase</fullName>
        <ecNumber evidence="5">4.1.1.37</ecNumber>
    </recommendedName>
</protein>
<evidence type="ECO:0000259" key="14">
    <source>
        <dbReference type="PROSITE" id="PS00907"/>
    </source>
</evidence>
<dbReference type="PROSITE" id="PS00907">
    <property type="entry name" value="UROD_2"/>
    <property type="match status" value="1"/>
</dbReference>
<comment type="catalytic activity">
    <reaction evidence="13">
        <text>uroporphyrinogen III + 4 H(+) = coproporphyrinogen III + 4 CO2</text>
        <dbReference type="Rhea" id="RHEA:19865"/>
        <dbReference type="ChEBI" id="CHEBI:15378"/>
        <dbReference type="ChEBI" id="CHEBI:16526"/>
        <dbReference type="ChEBI" id="CHEBI:57308"/>
        <dbReference type="ChEBI" id="CHEBI:57309"/>
        <dbReference type="EC" id="4.1.1.37"/>
    </reaction>
    <physiologicalReaction direction="left-to-right" evidence="13">
        <dbReference type="Rhea" id="RHEA:19866"/>
    </physiologicalReaction>
</comment>
<keyword evidence="7" id="KW-0963">Cytoplasm</keyword>
<evidence type="ECO:0000256" key="7">
    <source>
        <dbReference type="ARBA" id="ARBA00022490"/>
    </source>
</evidence>
<comment type="function">
    <text evidence="11">Catalyzes the sequential decarboxylation of the four acetate side chains of uroporphyrinogen to form coproporphyrinogen and participates in the fifth step in the heme biosynthetic pathway. Isomer I or isomer III of uroporphyrinogen may serve as substrate, but only coproporphyrinogen III can ultimately be converted to heme. In vitro also decarboxylates pentacarboxylate porphyrinogen I.</text>
</comment>
<evidence type="ECO:0000256" key="5">
    <source>
        <dbReference type="ARBA" id="ARBA00012288"/>
    </source>
</evidence>
<evidence type="ECO:0000256" key="10">
    <source>
        <dbReference type="ARBA" id="ARBA00023244"/>
    </source>
</evidence>